<evidence type="ECO:0000313" key="1">
    <source>
        <dbReference type="EMBL" id="MEJ8657145.1"/>
    </source>
</evidence>
<dbReference type="EMBL" id="JBBKAI010000002">
    <property type="protein sequence ID" value="MEJ8657145.1"/>
    <property type="molecule type" value="Genomic_DNA"/>
</dbReference>
<sequence length="231" mass="25010">MSTAVPRIPASLADWPSRSPVCPRTTATRVPVISTRSQSLSVNGQYRLIVVNRGTLTGRPNEILAGNQPHLQGGQAAWGTDVAVTFLDVDDDAAAKIVIVDNRTSDLAGYDTVLLADILTELPDLDGTGYDQDRLDLLLDETALPAPIELPSDGADTGAAATVYRTCRNWQFAWWLRTNRDAPDAPPLGRQRDRRGRTGTADTRMTSWSNARPLKGSAAWASRSMGSPTKR</sequence>
<keyword evidence="2" id="KW-1185">Reference proteome</keyword>
<reference evidence="1" key="1">
    <citation type="submission" date="2024-03" db="EMBL/GenBank/DDBJ databases">
        <title>Novel Streptomyces species of biotechnological and ecological value are a feature of Machair soil.</title>
        <authorList>
            <person name="Prole J.R."/>
            <person name="Goodfellow M."/>
            <person name="Allenby N."/>
            <person name="Ward A.C."/>
        </authorList>
    </citation>
    <scope>NUCLEOTIDE SEQUENCE</scope>
    <source>
        <strain evidence="1">MS1.AVA.4</strain>
    </source>
</reference>
<gene>
    <name evidence="1" type="ORF">WKI58_11515</name>
</gene>
<proteinExistence type="predicted"/>
<evidence type="ECO:0000313" key="2">
    <source>
        <dbReference type="Proteomes" id="UP001375539"/>
    </source>
</evidence>
<protein>
    <submittedName>
        <fullName evidence="1">Uncharacterized protein</fullName>
    </submittedName>
</protein>
<accession>A0ACC6QF88</accession>
<name>A0ACC6QF88_9ACTN</name>
<comment type="caution">
    <text evidence="1">The sequence shown here is derived from an EMBL/GenBank/DDBJ whole genome shotgun (WGS) entry which is preliminary data.</text>
</comment>
<dbReference type="Proteomes" id="UP001375539">
    <property type="component" value="Unassembled WGS sequence"/>
</dbReference>
<organism evidence="1 2">
    <name type="scientific">Streptomyces pratisoli</name>
    <dbReference type="NCBI Taxonomy" id="3139917"/>
    <lineage>
        <taxon>Bacteria</taxon>
        <taxon>Bacillati</taxon>
        <taxon>Actinomycetota</taxon>
        <taxon>Actinomycetes</taxon>
        <taxon>Kitasatosporales</taxon>
        <taxon>Streptomycetaceae</taxon>
        <taxon>Streptomyces</taxon>
    </lineage>
</organism>